<evidence type="ECO:0000313" key="1">
    <source>
        <dbReference type="EMBL" id="KAA6310687.1"/>
    </source>
</evidence>
<dbReference type="AlphaFoldDB" id="A0A5J4PMH3"/>
<dbReference type="EMBL" id="SNRY01007301">
    <property type="protein sequence ID" value="KAA6310687.1"/>
    <property type="molecule type" value="Genomic_DNA"/>
</dbReference>
<gene>
    <name evidence="1" type="ORF">EZS27_038051</name>
</gene>
<protein>
    <submittedName>
        <fullName evidence="1">Uncharacterized protein</fullName>
    </submittedName>
</protein>
<accession>A0A5J4PMH3</accession>
<organism evidence="1">
    <name type="scientific">termite gut metagenome</name>
    <dbReference type="NCBI Taxonomy" id="433724"/>
    <lineage>
        <taxon>unclassified sequences</taxon>
        <taxon>metagenomes</taxon>
        <taxon>organismal metagenomes</taxon>
    </lineage>
</organism>
<name>A0A5J4PMH3_9ZZZZ</name>
<proteinExistence type="predicted"/>
<reference evidence="1" key="1">
    <citation type="submission" date="2019-03" db="EMBL/GenBank/DDBJ databases">
        <title>Single cell metagenomics reveals metabolic interactions within the superorganism composed of flagellate Streblomastix strix and complex community of Bacteroidetes bacteria on its surface.</title>
        <authorList>
            <person name="Treitli S.C."/>
            <person name="Kolisko M."/>
            <person name="Husnik F."/>
            <person name="Keeling P."/>
            <person name="Hampl V."/>
        </authorList>
    </citation>
    <scope>NUCLEOTIDE SEQUENCE</scope>
    <source>
        <strain evidence="1">STM</strain>
    </source>
</reference>
<sequence>MRHKFITLNKLQRYKLIHSAFAKKQKDAKTNKITPHFPLLERSLYLESGYEK</sequence>
<comment type="caution">
    <text evidence="1">The sequence shown here is derived from an EMBL/GenBank/DDBJ whole genome shotgun (WGS) entry which is preliminary data.</text>
</comment>